<organism evidence="1">
    <name type="scientific">Pseudomonas phage GEC_PNG14</name>
    <dbReference type="NCBI Taxonomy" id="3158844"/>
    <lineage>
        <taxon>Viruses</taxon>
    </lineage>
</organism>
<sequence length="52" mass="6021">MSTQHTYEQIAEDFRLWGEYMDPNAEMTEEEFQALSTEEKVAMQVEAFGAEA</sequence>
<evidence type="ECO:0000313" key="1">
    <source>
        <dbReference type="EMBL" id="XBS35778.1"/>
    </source>
</evidence>
<dbReference type="EMBL" id="PP836137">
    <property type="protein sequence ID" value="XBS35778.1"/>
    <property type="molecule type" value="Genomic_DNA"/>
</dbReference>
<accession>A0AAU7P2U8</accession>
<dbReference type="Pfam" id="PF25703">
    <property type="entry name" value="AcrF31"/>
    <property type="match status" value="1"/>
</dbReference>
<reference evidence="1" key="1">
    <citation type="submission" date="2024-05" db="EMBL/GenBank/DDBJ databases">
        <title>Relevance of the bacteriophage adherence to mucus model for Pseudomonas aeruginosa phages.</title>
        <authorList>
            <person name="Almeida G.Md.F."/>
            <person name="Ravantti J."/>
            <person name="Grdzelishvili N."/>
            <person name="Kakabadze E."/>
            <person name="Bakuradze N."/>
            <person name="Javakhisvili E."/>
            <person name="Megremis S."/>
            <person name="Chanisvili N."/>
            <person name="Papadopoulos N."/>
            <person name="Sundberg L.-R."/>
        </authorList>
    </citation>
    <scope>NUCLEOTIDE SEQUENCE</scope>
</reference>
<name>A0AAU7P2U8_9VIRU</name>
<proteinExistence type="predicted"/>
<dbReference type="CDD" id="cd22552">
    <property type="entry name" value="AcrIE4"/>
    <property type="match status" value="1"/>
</dbReference>
<protein>
    <submittedName>
        <fullName evidence="1">Uncharacterized protein</fullName>
    </submittedName>
</protein>
<dbReference type="InterPro" id="IPR057729">
    <property type="entry name" value="AcrF31"/>
</dbReference>
<gene>
    <name evidence="1" type="ORF">GECPNG14_032</name>
</gene>